<evidence type="ECO:0000313" key="1">
    <source>
        <dbReference type="EMBL" id="AGS81906.1"/>
    </source>
</evidence>
<dbReference type="KEGG" id="vg:16574708"/>
<proteinExistence type="predicted"/>
<sequence>MSHTVKFSAKSKNGLVDVNTFYPADLELLATAIKPYVKKLPYSGIRRKLEAVCRINEYTGRPVECVQLGRRGVLSLFYAVQMALHDLCDTLAYDASQLLKTKAIDKNSVVDFVESAEYEELLVLGMVLRSLHHFLEGGKSLIIREYRTPDLRMVV</sequence>
<organism evidence="1 2">
    <name type="scientific">Pseudomonas phage PaBG</name>
    <dbReference type="NCBI Taxonomy" id="1335230"/>
    <lineage>
        <taxon>Viruses</taxon>
        <taxon>Duplodnaviria</taxon>
        <taxon>Heunggongvirae</taxon>
        <taxon>Uroviricota</taxon>
        <taxon>Caudoviricetes</taxon>
        <taxon>Baikalvirus</taxon>
        <taxon>Baikalvirus PaBG</taxon>
    </lineage>
</organism>
<dbReference type="Proteomes" id="UP000015545">
    <property type="component" value="Segment"/>
</dbReference>
<name>S5WK63_9CAUD</name>
<evidence type="ECO:0000313" key="2">
    <source>
        <dbReference type="Proteomes" id="UP000015545"/>
    </source>
</evidence>
<protein>
    <submittedName>
        <fullName evidence="1">Uncharacterized protein</fullName>
    </submittedName>
</protein>
<keyword evidence="2" id="KW-1185">Reference proteome</keyword>
<dbReference type="EMBL" id="KF147891">
    <property type="protein sequence ID" value="AGS81906.1"/>
    <property type="molecule type" value="Genomic_DNA"/>
</dbReference>
<dbReference type="GeneID" id="16574708"/>
<accession>S5WK63</accession>
<reference evidence="1 2" key="1">
    <citation type="journal article" date="2014" name="Genome Announc.">
        <title>Complete Genome Sequence of the Novel Giant Pseudomonas Phage PaBG.</title>
        <authorList>
            <person name="Sykilinda N.N."/>
            <person name="Bondar A.A."/>
            <person name="Gorshkova A.S."/>
            <person name="Kurochkina L.P."/>
            <person name="Kulikov E.E."/>
            <person name="Shneider M.M."/>
            <person name="Kadykov V.A."/>
            <person name="Solovjeva N.V."/>
            <person name="Kabilov M.R."/>
            <person name="Mesyanzhinov V.V."/>
            <person name="Vlassov V.V."/>
            <person name="Drukker V.V."/>
            <person name="Miroshnikov K.A."/>
        </authorList>
    </citation>
    <scope>NUCLEOTIDE SEQUENCE [LARGE SCALE GENOMIC DNA]</scope>
</reference>
<gene>
    <name evidence="1" type="ORF">PaBG_00022</name>
</gene>
<dbReference type="RefSeq" id="YP_008433353.1">
    <property type="nucleotide sequence ID" value="NC_022096.1"/>
</dbReference>